<dbReference type="PANTHER" id="PTHR12280">
    <property type="entry name" value="PANTOTHENATE KINASE"/>
    <property type="match status" value="1"/>
</dbReference>
<proteinExistence type="predicted"/>
<evidence type="ECO:0000256" key="3">
    <source>
        <dbReference type="ARBA" id="ARBA00022741"/>
    </source>
</evidence>
<dbReference type="PIRSF" id="PIRSF036940">
    <property type="entry name" value="PanK_bac_aCoA"/>
    <property type="match status" value="1"/>
</dbReference>
<evidence type="ECO:0000256" key="2">
    <source>
        <dbReference type="ARBA" id="ARBA00022679"/>
    </source>
</evidence>
<keyword evidence="8" id="KW-1185">Reference proteome</keyword>
<evidence type="ECO:0000256" key="6">
    <source>
        <dbReference type="ARBA" id="ARBA00022993"/>
    </source>
</evidence>
<evidence type="ECO:0000313" key="8">
    <source>
        <dbReference type="Proteomes" id="UP000018296"/>
    </source>
</evidence>
<dbReference type="InterPro" id="IPR004567">
    <property type="entry name" value="Type_II_PanK"/>
</dbReference>
<keyword evidence="3" id="KW-0547">Nucleotide-binding</keyword>
<dbReference type="SUPFAM" id="SSF53067">
    <property type="entry name" value="Actin-like ATPase domain"/>
    <property type="match status" value="1"/>
</dbReference>
<dbReference type="eggNOG" id="COG5146">
    <property type="taxonomic scope" value="Bacteria"/>
</dbReference>
<protein>
    <submittedName>
        <fullName evidence="7">Pantothenate kinase</fullName>
    </submittedName>
</protein>
<dbReference type="InterPro" id="IPR011602">
    <property type="entry name" value="Type_II_PanK_bac"/>
</dbReference>
<organism evidence="7 8">
    <name type="scientific">Sporolactobacillus laevolacticus DSM 442</name>
    <dbReference type="NCBI Taxonomy" id="1395513"/>
    <lineage>
        <taxon>Bacteria</taxon>
        <taxon>Bacillati</taxon>
        <taxon>Bacillota</taxon>
        <taxon>Bacilli</taxon>
        <taxon>Bacillales</taxon>
        <taxon>Sporolactobacillaceae</taxon>
        <taxon>Sporolactobacillus</taxon>
    </lineage>
</organism>
<gene>
    <name evidence="7" type="ORF">P343_03945</name>
</gene>
<evidence type="ECO:0000256" key="4">
    <source>
        <dbReference type="ARBA" id="ARBA00022777"/>
    </source>
</evidence>
<dbReference type="NCBIfam" id="NF009842">
    <property type="entry name" value="PRK13317.1"/>
    <property type="match status" value="1"/>
</dbReference>
<keyword evidence="2" id="KW-0808">Transferase</keyword>
<dbReference type="GO" id="GO:0015937">
    <property type="term" value="P:coenzyme A biosynthetic process"/>
    <property type="evidence" value="ECO:0007669"/>
    <property type="project" value="UniProtKB-KW"/>
</dbReference>
<evidence type="ECO:0000256" key="5">
    <source>
        <dbReference type="ARBA" id="ARBA00022840"/>
    </source>
</evidence>
<dbReference type="CDD" id="cd24085">
    <property type="entry name" value="ASKHA_NBD_PanK-II_bac"/>
    <property type="match status" value="1"/>
</dbReference>
<dbReference type="OrthoDB" id="358216at2"/>
<keyword evidence="6" id="KW-0173">Coenzyme A biosynthesis</keyword>
<dbReference type="PATRIC" id="fig|1395513.3.peg.807"/>
<dbReference type="Gene3D" id="3.30.420.40">
    <property type="match status" value="1"/>
</dbReference>
<comment type="caution">
    <text evidence="7">The sequence shown here is derived from an EMBL/GenBank/DDBJ whole genome shotgun (WGS) entry which is preliminary data.</text>
</comment>
<evidence type="ECO:0000313" key="7">
    <source>
        <dbReference type="EMBL" id="EST12810.1"/>
    </source>
</evidence>
<dbReference type="InterPro" id="IPR043129">
    <property type="entry name" value="ATPase_NBD"/>
</dbReference>
<dbReference type="Proteomes" id="UP000018296">
    <property type="component" value="Unassembled WGS sequence"/>
</dbReference>
<dbReference type="GO" id="GO:0005829">
    <property type="term" value="C:cytosol"/>
    <property type="evidence" value="ECO:0007669"/>
    <property type="project" value="TreeGrafter"/>
</dbReference>
<keyword evidence="1" id="KW-0963">Cytoplasm</keyword>
<dbReference type="PANTHER" id="PTHR12280:SF20">
    <property type="entry name" value="4'-PHOSPHOPANTETHEINE PHOSPHATASE"/>
    <property type="match status" value="1"/>
</dbReference>
<dbReference type="GO" id="GO:0004594">
    <property type="term" value="F:pantothenate kinase activity"/>
    <property type="evidence" value="ECO:0007669"/>
    <property type="project" value="InterPro"/>
</dbReference>
<dbReference type="RefSeq" id="WP_023509096.1">
    <property type="nucleotide sequence ID" value="NZ_AWTC01000003.1"/>
</dbReference>
<sequence length="272" mass="28870">MSIREKVGVDVGGTLIKAAIHTENDWIYQSFPISQIDDVAGWLTKHSDHRSLCLTGGKASLLQSKMSRSDIYFAPEFLASCNGARYLLTMQQTNTLTDFILTNVGTGTSMNLIKGETQQWIGGTGVGGGTIMGLSRLLTGIHDYDRLVKLAASGRRDTVDLTVANIYEGETPPIPGDLTASNFGGLMGQPSTPSSVDQLASVIGLVAETVASLSVFAAKNAHVDHAVYIGSSFVDNSQLSKIVESYSNYCGITPIILHHGQFCGAIGAALEV</sequence>
<dbReference type="EMBL" id="AWTC01000003">
    <property type="protein sequence ID" value="EST12810.1"/>
    <property type="molecule type" value="Genomic_DNA"/>
</dbReference>
<dbReference type="GO" id="GO:0005524">
    <property type="term" value="F:ATP binding"/>
    <property type="evidence" value="ECO:0007669"/>
    <property type="project" value="UniProtKB-KW"/>
</dbReference>
<dbReference type="STRING" id="1395513.P343_03945"/>
<dbReference type="Pfam" id="PF03630">
    <property type="entry name" value="Fumble"/>
    <property type="match status" value="1"/>
</dbReference>
<reference evidence="7 8" key="1">
    <citation type="journal article" date="2013" name="Genome Announc.">
        <title>Genome Sequence of Sporolactobacillus laevolacticus DSM442, an Efficient Polymer-Grade D-Lactate Producer from Agricultural Waste Cottonseed as a Nitrogen Source.</title>
        <authorList>
            <person name="Wang H."/>
            <person name="Wang L."/>
            <person name="Ju J."/>
            <person name="Yu B."/>
            <person name="Ma Y."/>
        </authorList>
    </citation>
    <scope>NUCLEOTIDE SEQUENCE [LARGE SCALE GENOMIC DNA]</scope>
    <source>
        <strain evidence="7 8">DSM 442</strain>
    </source>
</reference>
<dbReference type="AlphaFoldDB" id="V6IZB9"/>
<keyword evidence="5" id="KW-0067">ATP-binding</keyword>
<keyword evidence="4 7" id="KW-0418">Kinase</keyword>
<accession>V6IZB9</accession>
<name>V6IZB9_9BACL</name>
<evidence type="ECO:0000256" key="1">
    <source>
        <dbReference type="ARBA" id="ARBA00022490"/>
    </source>
</evidence>